<dbReference type="InterPro" id="IPR007001">
    <property type="entry name" value="Shufflon_N"/>
</dbReference>
<accession>A0A5U9KYD9</accession>
<dbReference type="Proteomes" id="UP000839726">
    <property type="component" value="Unassembled WGS sequence"/>
</dbReference>
<comment type="caution">
    <text evidence="2">The sequence shown here is derived from an EMBL/GenBank/DDBJ whole genome shotgun (WGS) entry which is preliminary data.</text>
</comment>
<gene>
    <name evidence="2" type="ORF">DRY71_26590</name>
</gene>
<feature type="domain" description="Bacterial shufflon protein N-terminal" evidence="1">
    <location>
        <begin position="62"/>
        <end position="327"/>
    </location>
</feature>
<evidence type="ECO:0000313" key="2">
    <source>
        <dbReference type="EMBL" id="EBS2696232.1"/>
    </source>
</evidence>
<proteinExistence type="predicted"/>
<dbReference type="Pfam" id="PF04917">
    <property type="entry name" value="Shufflon_N"/>
    <property type="match status" value="1"/>
</dbReference>
<evidence type="ECO:0000259" key="1">
    <source>
        <dbReference type="Pfam" id="PF04917"/>
    </source>
</evidence>
<dbReference type="AlphaFoldDB" id="A0A5U9KYD9"/>
<protein>
    <submittedName>
        <fullName evidence="2">Shufflon protein</fullName>
    </submittedName>
</protein>
<organism evidence="2">
    <name type="scientific">Salmonella newport</name>
    <dbReference type="NCBI Taxonomy" id="108619"/>
    <lineage>
        <taxon>Bacteria</taxon>
        <taxon>Pseudomonadati</taxon>
        <taxon>Pseudomonadota</taxon>
        <taxon>Gammaproteobacteria</taxon>
        <taxon>Enterobacterales</taxon>
        <taxon>Enterobacteriaceae</taxon>
        <taxon>Salmonella</taxon>
    </lineage>
</organism>
<name>A0A5U9KYD9_SALNE</name>
<reference evidence="2" key="1">
    <citation type="submission" date="2018-07" db="EMBL/GenBank/DDBJ databases">
        <authorList>
            <person name="Ashton P.M."/>
            <person name="Dallman T."/>
            <person name="Nair S."/>
            <person name="De Pinna E."/>
            <person name="Peters T."/>
            <person name="Grant K."/>
        </authorList>
    </citation>
    <scope>NUCLEOTIDE SEQUENCE [LARGE SCALE GENOMIC DNA]</scope>
    <source>
        <strain evidence="2">436933</strain>
    </source>
</reference>
<sequence length="411" mass="43975">MTFIKYQDMRNEQENVLASSVGQQMKQIGEAVNGYINIRYDKLSTLSNAAGNGTDPGPRACSATVCEITYQTLVNEGLLPSSYNGYNIIRSPYKILLKRDGMSPNYIINGLITTASSWTVNGNVRYDLLGKAMQVAGIDSGITKTATDVSGFNGQWSESSSSFSNITSSGQLAFRVGFNSSLYTLYLRRDGTLPMSGDLNMGGNNINHVKDITSSGIISTGSLKTLGTVSVGKDFIVSGQSTMIGNVSLKKTLSVDGVSIFKGDVIAKSNIAASGNIMSSSDIYSNGRLTTNEYLQINGKAIAGSSCSSNGLVGISSDGKMLSCYEGKWKSADSSGSIGFFAPAYRNSNGIYFETGHCYIPNIHTGRCSCLPEELAIGVLVDFKHTPQGHFFSRKRVYLCLKSTTGGGHFY</sequence>
<dbReference type="EMBL" id="AAGUYM010000061">
    <property type="protein sequence ID" value="EBS2696232.1"/>
    <property type="molecule type" value="Genomic_DNA"/>
</dbReference>